<comment type="caution">
    <text evidence="2">The sequence shown here is derived from an EMBL/GenBank/DDBJ whole genome shotgun (WGS) entry which is preliminary data.</text>
</comment>
<sequence length="164" mass="18058">MHIGDYRRSAREALLKVILAIDDLSLTRLPFRKLALCSNPEPVAIQRLLPDFDAQGLKEGTGDRALGMLQIAGTKDDDDSARGSGGTAWDNGAVLRFEAAAAAERAKIDREHDALLEEREQLEATHNQFDALVRAARSAHEQTLSCIEREQTTLDEAHREAVAE</sequence>
<dbReference type="Proteomes" id="UP000479710">
    <property type="component" value="Unassembled WGS sequence"/>
</dbReference>
<evidence type="ECO:0000313" key="3">
    <source>
        <dbReference type="Proteomes" id="UP000479710"/>
    </source>
</evidence>
<dbReference type="AlphaFoldDB" id="A0A6G1C5D3"/>
<accession>A0A6G1C5D3</accession>
<name>A0A6G1C5D3_9ORYZ</name>
<reference evidence="2 3" key="1">
    <citation type="submission" date="2019-11" db="EMBL/GenBank/DDBJ databases">
        <title>Whole genome sequence of Oryza granulata.</title>
        <authorList>
            <person name="Li W."/>
        </authorList>
    </citation>
    <scope>NUCLEOTIDE SEQUENCE [LARGE SCALE GENOMIC DNA]</scope>
    <source>
        <strain evidence="3">cv. Menghai</strain>
        <tissue evidence="2">Leaf</tissue>
    </source>
</reference>
<organism evidence="2 3">
    <name type="scientific">Oryza meyeriana var. granulata</name>
    <dbReference type="NCBI Taxonomy" id="110450"/>
    <lineage>
        <taxon>Eukaryota</taxon>
        <taxon>Viridiplantae</taxon>
        <taxon>Streptophyta</taxon>
        <taxon>Embryophyta</taxon>
        <taxon>Tracheophyta</taxon>
        <taxon>Spermatophyta</taxon>
        <taxon>Magnoliopsida</taxon>
        <taxon>Liliopsida</taxon>
        <taxon>Poales</taxon>
        <taxon>Poaceae</taxon>
        <taxon>BOP clade</taxon>
        <taxon>Oryzoideae</taxon>
        <taxon>Oryzeae</taxon>
        <taxon>Oryzinae</taxon>
        <taxon>Oryza</taxon>
        <taxon>Oryza meyeriana</taxon>
    </lineage>
</organism>
<evidence type="ECO:0000256" key="1">
    <source>
        <dbReference type="SAM" id="Coils"/>
    </source>
</evidence>
<proteinExistence type="predicted"/>
<gene>
    <name evidence="2" type="ORF">E2562_014287</name>
</gene>
<keyword evidence="1" id="KW-0175">Coiled coil</keyword>
<feature type="coiled-coil region" evidence="1">
    <location>
        <begin position="105"/>
        <end position="132"/>
    </location>
</feature>
<protein>
    <submittedName>
        <fullName evidence="2">Uncharacterized protein</fullName>
    </submittedName>
</protein>
<dbReference type="EMBL" id="SPHZ02000010">
    <property type="protein sequence ID" value="KAF0895668.1"/>
    <property type="molecule type" value="Genomic_DNA"/>
</dbReference>
<evidence type="ECO:0000313" key="2">
    <source>
        <dbReference type="EMBL" id="KAF0895668.1"/>
    </source>
</evidence>
<keyword evidence="3" id="KW-1185">Reference proteome</keyword>